<evidence type="ECO:0000313" key="2">
    <source>
        <dbReference type="Proteomes" id="UP000054771"/>
    </source>
</evidence>
<dbReference type="OrthoDB" id="2922289at2759"/>
<sequence>MPSVHRPDINTYYKEPEACRDAGTKYKRHYMWPHIDQEDLSDARPLLLLLNARGRHPLSAFAAANIVGMRFGFTSRAIVPNILNRHVLKRRTPGSMQFMPEEGLLVLEAERKILAFLEKCCRLIHLDIPEDTIVSDSLPIQPEPQLKRESELTGFDSLAVMAVEAPYRVPAKLNLDRIYSLLHAKASAAEDHLWSLRENPGYFTSTFHDTKEHRLEIIKDWNGGTHPE</sequence>
<dbReference type="PANTHER" id="PTHR40788">
    <property type="entry name" value="CLR5 DOMAIN-CONTAINING PROTEIN-RELATED"/>
    <property type="match status" value="1"/>
</dbReference>
<gene>
    <name evidence="1" type="ORF">ASPCAL02292</name>
</gene>
<dbReference type="PANTHER" id="PTHR40788:SF2">
    <property type="entry name" value="CLR5 DOMAIN-CONTAINING PROTEIN"/>
    <property type="match status" value="1"/>
</dbReference>
<reference evidence="2" key="1">
    <citation type="journal article" date="2016" name="Genome Announc.">
        <title>Draft genome sequences of fungus Aspergillus calidoustus.</title>
        <authorList>
            <person name="Horn F."/>
            <person name="Linde J."/>
            <person name="Mattern D.J."/>
            <person name="Walther G."/>
            <person name="Guthke R."/>
            <person name="Scherlach K."/>
            <person name="Martin K."/>
            <person name="Brakhage A.A."/>
            <person name="Petzke L."/>
            <person name="Valiante V."/>
        </authorList>
    </citation>
    <scope>NUCLEOTIDE SEQUENCE [LARGE SCALE GENOMIC DNA]</scope>
    <source>
        <strain evidence="2">SF006504</strain>
    </source>
</reference>
<name>A0A0U5GMH4_ASPCI</name>
<accession>A0A0U5GMH4</accession>
<keyword evidence="2" id="KW-1185">Reference proteome</keyword>
<proteinExistence type="predicted"/>
<protein>
    <submittedName>
        <fullName evidence="1">Uncharacterized protein</fullName>
    </submittedName>
</protein>
<organism evidence="1 2">
    <name type="scientific">Aspergillus calidoustus</name>
    <dbReference type="NCBI Taxonomy" id="454130"/>
    <lineage>
        <taxon>Eukaryota</taxon>
        <taxon>Fungi</taxon>
        <taxon>Dikarya</taxon>
        <taxon>Ascomycota</taxon>
        <taxon>Pezizomycotina</taxon>
        <taxon>Eurotiomycetes</taxon>
        <taxon>Eurotiomycetidae</taxon>
        <taxon>Eurotiales</taxon>
        <taxon>Aspergillaceae</taxon>
        <taxon>Aspergillus</taxon>
        <taxon>Aspergillus subgen. Nidulantes</taxon>
    </lineage>
</organism>
<dbReference type="OMA" id="YKEPEAC"/>
<dbReference type="STRING" id="454130.A0A0U5GMH4"/>
<dbReference type="Proteomes" id="UP000054771">
    <property type="component" value="Unassembled WGS sequence"/>
</dbReference>
<dbReference type="AlphaFoldDB" id="A0A0U5GMH4"/>
<dbReference type="EMBL" id="CDMC01000002">
    <property type="protein sequence ID" value="CEN59851.1"/>
    <property type="molecule type" value="Genomic_DNA"/>
</dbReference>
<evidence type="ECO:0000313" key="1">
    <source>
        <dbReference type="EMBL" id="CEN59851.1"/>
    </source>
</evidence>